<dbReference type="Gene3D" id="3.40.50.300">
    <property type="entry name" value="P-loop containing nucleotide triphosphate hydrolases"/>
    <property type="match status" value="1"/>
</dbReference>
<evidence type="ECO:0000256" key="4">
    <source>
        <dbReference type="ARBA" id="ARBA00022490"/>
    </source>
</evidence>
<accession>A0A2I1NBG9</accession>
<dbReference type="PANTHER" id="PTHR33540">
    <property type="entry name" value="TRNA THREONYLCARBAMOYLADENOSINE BIOSYNTHESIS PROTEIN TSAE"/>
    <property type="match status" value="1"/>
</dbReference>
<dbReference type="Proteomes" id="UP000234639">
    <property type="component" value="Unassembled WGS sequence"/>
</dbReference>
<evidence type="ECO:0000313" key="11">
    <source>
        <dbReference type="EMBL" id="PKZ29702.1"/>
    </source>
</evidence>
<dbReference type="SUPFAM" id="SSF52540">
    <property type="entry name" value="P-loop containing nucleoside triphosphate hydrolases"/>
    <property type="match status" value="1"/>
</dbReference>
<keyword evidence="5" id="KW-0819">tRNA processing</keyword>
<keyword evidence="8" id="KW-0067">ATP-binding</keyword>
<dbReference type="GO" id="GO:0005524">
    <property type="term" value="F:ATP binding"/>
    <property type="evidence" value="ECO:0007669"/>
    <property type="project" value="UniProtKB-KW"/>
</dbReference>
<dbReference type="AlphaFoldDB" id="A0A2I1NBG9"/>
<dbReference type="NCBIfam" id="TIGR00150">
    <property type="entry name" value="T6A_YjeE"/>
    <property type="match status" value="1"/>
</dbReference>
<evidence type="ECO:0000256" key="5">
    <source>
        <dbReference type="ARBA" id="ARBA00022694"/>
    </source>
</evidence>
<dbReference type="InterPro" id="IPR027417">
    <property type="entry name" value="P-loop_NTPase"/>
</dbReference>
<dbReference type="RefSeq" id="WP_101636704.1">
    <property type="nucleotide sequence ID" value="NZ_PKHU01000002.1"/>
</dbReference>
<evidence type="ECO:0000256" key="9">
    <source>
        <dbReference type="ARBA" id="ARBA00022842"/>
    </source>
</evidence>
<organism evidence="11 12">
    <name type="scientific">Campylobacter ureolyticus</name>
    <dbReference type="NCBI Taxonomy" id="827"/>
    <lineage>
        <taxon>Bacteria</taxon>
        <taxon>Pseudomonadati</taxon>
        <taxon>Campylobacterota</taxon>
        <taxon>Epsilonproteobacteria</taxon>
        <taxon>Campylobacterales</taxon>
        <taxon>Campylobacteraceae</taxon>
        <taxon>Campylobacter</taxon>
    </lineage>
</organism>
<evidence type="ECO:0000256" key="8">
    <source>
        <dbReference type="ARBA" id="ARBA00022840"/>
    </source>
</evidence>
<protein>
    <recommendedName>
        <fullName evidence="3">tRNA threonylcarbamoyladenosine biosynthesis protein TsaE</fullName>
    </recommendedName>
    <alternativeName>
        <fullName evidence="10">t(6)A37 threonylcarbamoyladenosine biosynthesis protein TsaE</fullName>
    </alternativeName>
</protein>
<evidence type="ECO:0000256" key="3">
    <source>
        <dbReference type="ARBA" id="ARBA00019010"/>
    </source>
</evidence>
<evidence type="ECO:0000256" key="7">
    <source>
        <dbReference type="ARBA" id="ARBA00022741"/>
    </source>
</evidence>
<reference evidence="11 12" key="1">
    <citation type="submission" date="2017-12" db="EMBL/GenBank/DDBJ databases">
        <title>Phylogenetic diversity of female urinary microbiome.</title>
        <authorList>
            <person name="Thomas-White K."/>
            <person name="Wolfe A.J."/>
        </authorList>
    </citation>
    <scope>NUCLEOTIDE SEQUENCE [LARGE SCALE GENOMIC DNA]</scope>
    <source>
        <strain evidence="11 12">UMB0112</strain>
    </source>
</reference>
<sequence>MLKKCENFILGIDELVNLVQKLPKNGIIILKGNLASGKTTLVKEIAKFNGFDGVVNSPTFSIMQDYKCQNLEIFHYDIYQNGVKSLTQNGLFENFFEDGLHLVEWGDENLENYFQKFELNYCTIEIKNLENKREYKVSYA</sequence>
<evidence type="ECO:0000256" key="6">
    <source>
        <dbReference type="ARBA" id="ARBA00022723"/>
    </source>
</evidence>
<dbReference type="PANTHER" id="PTHR33540:SF2">
    <property type="entry name" value="TRNA THREONYLCARBAMOYLADENOSINE BIOSYNTHESIS PROTEIN TSAE"/>
    <property type="match status" value="1"/>
</dbReference>
<keyword evidence="7" id="KW-0547">Nucleotide-binding</keyword>
<keyword evidence="9" id="KW-0460">Magnesium</keyword>
<keyword evidence="6" id="KW-0479">Metal-binding</keyword>
<dbReference type="InterPro" id="IPR003442">
    <property type="entry name" value="T6A_TsaE"/>
</dbReference>
<dbReference type="GO" id="GO:0005737">
    <property type="term" value="C:cytoplasm"/>
    <property type="evidence" value="ECO:0007669"/>
    <property type="project" value="UniProtKB-SubCell"/>
</dbReference>
<evidence type="ECO:0000256" key="1">
    <source>
        <dbReference type="ARBA" id="ARBA00004496"/>
    </source>
</evidence>
<comment type="caution">
    <text evidence="11">The sequence shown here is derived from an EMBL/GenBank/DDBJ whole genome shotgun (WGS) entry which is preliminary data.</text>
</comment>
<proteinExistence type="inferred from homology"/>
<dbReference type="Pfam" id="PF02367">
    <property type="entry name" value="TsaE"/>
    <property type="match status" value="1"/>
</dbReference>
<dbReference type="GO" id="GO:0016740">
    <property type="term" value="F:transferase activity"/>
    <property type="evidence" value="ECO:0007669"/>
    <property type="project" value="UniProtKB-KW"/>
</dbReference>
<dbReference type="GO" id="GO:0046872">
    <property type="term" value="F:metal ion binding"/>
    <property type="evidence" value="ECO:0007669"/>
    <property type="project" value="UniProtKB-KW"/>
</dbReference>
<evidence type="ECO:0000256" key="2">
    <source>
        <dbReference type="ARBA" id="ARBA00007599"/>
    </source>
</evidence>
<gene>
    <name evidence="11" type="ORF">CYJ41_02085</name>
</gene>
<dbReference type="GO" id="GO:0002949">
    <property type="term" value="P:tRNA threonylcarbamoyladenosine modification"/>
    <property type="evidence" value="ECO:0007669"/>
    <property type="project" value="InterPro"/>
</dbReference>
<evidence type="ECO:0000256" key="10">
    <source>
        <dbReference type="ARBA" id="ARBA00032441"/>
    </source>
</evidence>
<dbReference type="EMBL" id="PKHU01000002">
    <property type="protein sequence ID" value="PKZ29702.1"/>
    <property type="molecule type" value="Genomic_DNA"/>
</dbReference>
<comment type="subcellular location">
    <subcellularLocation>
        <location evidence="1">Cytoplasm</location>
    </subcellularLocation>
</comment>
<comment type="similarity">
    <text evidence="2">Belongs to the TsaE family.</text>
</comment>
<name>A0A2I1NBG9_9BACT</name>
<keyword evidence="4" id="KW-0963">Cytoplasm</keyword>
<evidence type="ECO:0000313" key="12">
    <source>
        <dbReference type="Proteomes" id="UP000234639"/>
    </source>
</evidence>
<keyword evidence="11" id="KW-0808">Transferase</keyword>